<dbReference type="RefSeq" id="WP_003518891.1">
    <property type="nucleotide sequence ID" value="NZ_CP013828.1"/>
</dbReference>
<feature type="transmembrane region" description="Helical" evidence="1">
    <location>
        <begin position="12"/>
        <end position="31"/>
    </location>
</feature>
<dbReference type="EMBL" id="PDBW01000001">
    <property type="protein sequence ID" value="PFH02314.1"/>
    <property type="molecule type" value="Genomic_DNA"/>
</dbReference>
<dbReference type="GeneID" id="35803402"/>
<name>A0AB36TEH6_ACETH</name>
<feature type="transmembrane region" description="Helical" evidence="1">
    <location>
        <begin position="216"/>
        <end position="235"/>
    </location>
</feature>
<protein>
    <submittedName>
        <fullName evidence="2">Uncharacterized protein</fullName>
    </submittedName>
</protein>
<proteinExistence type="predicted"/>
<dbReference type="Proteomes" id="UP000223596">
    <property type="component" value="Unassembled WGS sequence"/>
</dbReference>
<feature type="transmembrane region" description="Helical" evidence="1">
    <location>
        <begin position="72"/>
        <end position="91"/>
    </location>
</feature>
<organism evidence="2 3">
    <name type="scientific">Acetivibrio thermocellus AD2</name>
    <dbReference type="NCBI Taxonomy" id="1138384"/>
    <lineage>
        <taxon>Bacteria</taxon>
        <taxon>Bacillati</taxon>
        <taxon>Bacillota</taxon>
        <taxon>Clostridia</taxon>
        <taxon>Eubacteriales</taxon>
        <taxon>Oscillospiraceae</taxon>
        <taxon>Acetivibrio</taxon>
    </lineage>
</organism>
<gene>
    <name evidence="2" type="ORF">M972_111083</name>
</gene>
<evidence type="ECO:0000313" key="3">
    <source>
        <dbReference type="Proteomes" id="UP000223596"/>
    </source>
</evidence>
<keyword evidence="1" id="KW-1133">Transmembrane helix</keyword>
<dbReference type="AlphaFoldDB" id="A0AB36TEH6"/>
<evidence type="ECO:0000313" key="2">
    <source>
        <dbReference type="EMBL" id="PFH02314.1"/>
    </source>
</evidence>
<accession>A0AB36TEH6</accession>
<comment type="caution">
    <text evidence="2">The sequence shown here is derived from an EMBL/GenBank/DDBJ whole genome shotgun (WGS) entry which is preliminary data.</text>
</comment>
<sequence length="298" mass="33425">MKYLQEVFEFLGKHFLLALPMIIAVAIPNIITGTVNNAEILEGINELSSVAEYAQMDSMEMLRTYLEIMKPWFTASTIAGIVSFLLSLFVVPATYGMVNKGLETGNADLGDFFPQMAMNLPKFIIYKIFNFLVDTVLSLAFMLILALFIFLLWLLKEIGTSVLFLGIAITFVVAVMLYVVIYGIKCILSYWYPAMLVDSMKVTSAFKKAVEVGRSCLWQTVGITFLISMANFFITVTLKNFANTLPRVGIYLEPVLISIPSGLAGFILLAFYLAVYRDKTRKMEDKDVDIFESPGEFV</sequence>
<feature type="transmembrane region" description="Helical" evidence="1">
    <location>
        <begin position="255"/>
        <end position="276"/>
    </location>
</feature>
<reference evidence="2 3" key="1">
    <citation type="submission" date="2017-09" db="EMBL/GenBank/DDBJ databases">
        <title>Evaluation of Pacific Biosciences Sequencing Technology to Finishing C. thermocellum Genome Sequences.</title>
        <authorList>
            <person name="Brown S."/>
        </authorList>
    </citation>
    <scope>NUCLEOTIDE SEQUENCE [LARGE SCALE GENOMIC DNA]</scope>
    <source>
        <strain evidence="2 3">AD2</strain>
    </source>
</reference>
<evidence type="ECO:0000256" key="1">
    <source>
        <dbReference type="SAM" id="Phobius"/>
    </source>
</evidence>
<keyword evidence="1" id="KW-0812">Transmembrane</keyword>
<keyword evidence="1" id="KW-0472">Membrane</keyword>
<feature type="transmembrane region" description="Helical" evidence="1">
    <location>
        <begin position="161"/>
        <end position="184"/>
    </location>
</feature>
<feature type="transmembrane region" description="Helical" evidence="1">
    <location>
        <begin position="128"/>
        <end position="155"/>
    </location>
</feature>